<evidence type="ECO:0000256" key="7">
    <source>
        <dbReference type="ARBA" id="ARBA00083755"/>
    </source>
</evidence>
<comment type="caution">
    <text evidence="8">The sequence shown here is derived from an EMBL/GenBank/DDBJ whole genome shotgun (WGS) entry which is preliminary data.</text>
</comment>
<evidence type="ECO:0000256" key="3">
    <source>
        <dbReference type="ARBA" id="ARBA00022980"/>
    </source>
</evidence>
<dbReference type="GO" id="GO:0005763">
    <property type="term" value="C:mitochondrial small ribosomal subunit"/>
    <property type="evidence" value="ECO:0007669"/>
    <property type="project" value="TreeGrafter"/>
</dbReference>
<dbReference type="SUPFAM" id="SSF57716">
    <property type="entry name" value="Glucocorticoid receptor-like (DNA-binding domain)"/>
    <property type="match status" value="1"/>
</dbReference>
<accession>A0AA35WYL9</accession>
<proteinExistence type="inferred from homology"/>
<dbReference type="GO" id="GO:0006412">
    <property type="term" value="P:translation"/>
    <property type="evidence" value="ECO:0007669"/>
    <property type="project" value="InterPro"/>
</dbReference>
<keyword evidence="3 8" id="KW-0689">Ribosomal protein</keyword>
<evidence type="ECO:0000256" key="4">
    <source>
        <dbReference type="ARBA" id="ARBA00023274"/>
    </source>
</evidence>
<keyword evidence="4" id="KW-0687">Ribonucleoprotein</keyword>
<dbReference type="Proteomes" id="UP001174909">
    <property type="component" value="Unassembled WGS sequence"/>
</dbReference>
<dbReference type="InterPro" id="IPR018271">
    <property type="entry name" value="Ribosomal_uS14_CS"/>
</dbReference>
<dbReference type="PANTHER" id="PTHR19836:SF19">
    <property type="entry name" value="SMALL RIBOSOMAL SUBUNIT PROTEIN US14M"/>
    <property type="match status" value="1"/>
</dbReference>
<comment type="similarity">
    <text evidence="1">Belongs to the universal ribosomal protein uS14 family.</text>
</comment>
<dbReference type="Pfam" id="PF00253">
    <property type="entry name" value="Ribosomal_S14"/>
    <property type="match status" value="1"/>
</dbReference>
<evidence type="ECO:0000256" key="1">
    <source>
        <dbReference type="ARBA" id="ARBA00009083"/>
    </source>
</evidence>
<dbReference type="PROSITE" id="PS00527">
    <property type="entry name" value="RIBOSOMAL_S14"/>
    <property type="match status" value="1"/>
</dbReference>
<comment type="subunit">
    <text evidence="2">Component of the 40S small ribosomal subunit.</text>
</comment>
<name>A0AA35WYL9_GEOBA</name>
<dbReference type="GO" id="GO:0003735">
    <property type="term" value="F:structural constituent of ribosome"/>
    <property type="evidence" value="ECO:0007669"/>
    <property type="project" value="InterPro"/>
</dbReference>
<evidence type="ECO:0000313" key="8">
    <source>
        <dbReference type="EMBL" id="CAI8031392.1"/>
    </source>
</evidence>
<evidence type="ECO:0000256" key="2">
    <source>
        <dbReference type="ARBA" id="ARBA00011542"/>
    </source>
</evidence>
<sequence length="148" mass="16826">MALQRLVATARKHCHTNDLLRLLKWSEVLNSVVLSRGLRPLHVSAVSPGNLKAIRKDRRRRATVAEFEKERLHLRAILRNNILPEVVQRRASAELACHPRDASITRVRNRCVQTGRGRGVVGEFGLSRMKFRKLADFGMLAGVTRSTW</sequence>
<reference evidence="8" key="1">
    <citation type="submission" date="2023-03" db="EMBL/GenBank/DDBJ databases">
        <authorList>
            <person name="Steffen K."/>
            <person name="Cardenas P."/>
        </authorList>
    </citation>
    <scope>NUCLEOTIDE SEQUENCE</scope>
</reference>
<dbReference type="PANTHER" id="PTHR19836">
    <property type="entry name" value="30S RIBOSOMAL PROTEIN S14"/>
    <property type="match status" value="1"/>
</dbReference>
<evidence type="ECO:0000313" key="9">
    <source>
        <dbReference type="Proteomes" id="UP001174909"/>
    </source>
</evidence>
<evidence type="ECO:0000256" key="6">
    <source>
        <dbReference type="ARBA" id="ARBA00035455"/>
    </source>
</evidence>
<evidence type="ECO:0000256" key="5">
    <source>
        <dbReference type="ARBA" id="ARBA00035167"/>
    </source>
</evidence>
<dbReference type="EMBL" id="CASHTH010002534">
    <property type="protein sequence ID" value="CAI8031392.1"/>
    <property type="molecule type" value="Genomic_DNA"/>
</dbReference>
<dbReference type="Gene3D" id="1.10.287.1480">
    <property type="match status" value="1"/>
</dbReference>
<dbReference type="NCBIfam" id="NF006477">
    <property type="entry name" value="PRK08881.1"/>
    <property type="match status" value="1"/>
</dbReference>
<keyword evidence="9" id="KW-1185">Reference proteome</keyword>
<gene>
    <name evidence="8" type="ORF">GBAR_LOCUS17824</name>
</gene>
<organism evidence="8 9">
    <name type="scientific">Geodia barretti</name>
    <name type="common">Barrett's horny sponge</name>
    <dbReference type="NCBI Taxonomy" id="519541"/>
    <lineage>
        <taxon>Eukaryota</taxon>
        <taxon>Metazoa</taxon>
        <taxon>Porifera</taxon>
        <taxon>Demospongiae</taxon>
        <taxon>Heteroscleromorpha</taxon>
        <taxon>Tetractinellida</taxon>
        <taxon>Astrophorina</taxon>
        <taxon>Geodiidae</taxon>
        <taxon>Geodia</taxon>
    </lineage>
</organism>
<dbReference type="FunFam" id="1.10.287.1480:FF:000001">
    <property type="entry name" value="30S ribosomal protein S14"/>
    <property type="match status" value="1"/>
</dbReference>
<dbReference type="InterPro" id="IPR001209">
    <property type="entry name" value="Ribosomal_uS14"/>
</dbReference>
<dbReference type="AlphaFoldDB" id="A0AA35WYL9"/>
<protein>
    <recommendedName>
        <fullName evidence="5">Small ribosomal subunit protein uS14</fullName>
    </recommendedName>
    <alternativeName>
        <fullName evidence="7">28S ribosomal protein S14, mitochondrial</fullName>
    </alternativeName>
    <alternativeName>
        <fullName evidence="6">40S ribosomal protein S29</fullName>
    </alternativeName>
</protein>